<dbReference type="InterPro" id="IPR023115">
    <property type="entry name" value="TIF_IF2_dom3"/>
</dbReference>
<organism evidence="11 13">
    <name type="scientific">Candidatus Sysuiplasma superficiale</name>
    <dbReference type="NCBI Taxonomy" id="2823368"/>
    <lineage>
        <taxon>Archaea</taxon>
        <taxon>Methanobacteriati</taxon>
        <taxon>Thermoplasmatota</taxon>
        <taxon>Thermoplasmata</taxon>
        <taxon>Candidatus Sysuiplasmatales</taxon>
        <taxon>Candidatus Sysuiplasmataceae</taxon>
        <taxon>Candidatus Sysuiplasma</taxon>
    </lineage>
</organism>
<dbReference type="InterPro" id="IPR036925">
    <property type="entry name" value="TIF_IF2_dom3_sf"/>
</dbReference>
<dbReference type="Gene3D" id="2.40.30.10">
    <property type="entry name" value="Translation factors"/>
    <property type="match status" value="2"/>
</dbReference>
<evidence type="ECO:0000256" key="3">
    <source>
        <dbReference type="ARBA" id="ARBA00022540"/>
    </source>
</evidence>
<reference evidence="11" key="1">
    <citation type="submission" date="2021-04" db="EMBL/GenBank/DDBJ databases">
        <title>Genomic insights into ecological role and evolution of a novel Thermoplasmata order Candidatus Sysuiplasmatales.</title>
        <authorList>
            <person name="Yuan Y."/>
        </authorList>
    </citation>
    <scope>NUCLEOTIDE SEQUENCE</scope>
    <source>
        <strain evidence="12">TUT19-bin139</strain>
        <strain evidence="11">YP2-bin.285</strain>
    </source>
</reference>
<gene>
    <name evidence="8 11" type="primary">infB</name>
    <name evidence="11" type="ORF">J9259_03695</name>
    <name evidence="12" type="ORF">KIY12_04510</name>
</gene>
<dbReference type="AlphaFoldDB" id="A0A8J7YPX8"/>
<comment type="caution">
    <text evidence="11">The sequence shown here is derived from an EMBL/GenBank/DDBJ whole genome shotgun (WGS) entry which is preliminary data.</text>
</comment>
<proteinExistence type="inferred from homology"/>
<dbReference type="Proteomes" id="UP000716004">
    <property type="component" value="Unassembled WGS sequence"/>
</dbReference>
<feature type="domain" description="Tr-type G" evidence="10">
    <location>
        <begin position="3"/>
        <end position="218"/>
    </location>
</feature>
<feature type="binding site" evidence="8">
    <location>
        <begin position="12"/>
        <end position="19"/>
    </location>
    <ligand>
        <name>GTP</name>
        <dbReference type="ChEBI" id="CHEBI:37565"/>
    </ligand>
</feature>
<evidence type="ECO:0000256" key="6">
    <source>
        <dbReference type="ARBA" id="ARBA00023134"/>
    </source>
</evidence>
<feature type="binding site" evidence="8">
    <location>
        <begin position="128"/>
        <end position="131"/>
    </location>
    <ligand>
        <name>GTP</name>
        <dbReference type="ChEBI" id="CHEBI:37565"/>
    </ligand>
</feature>
<dbReference type="PANTHER" id="PTHR43381">
    <property type="entry name" value="TRANSLATION INITIATION FACTOR IF-2-RELATED"/>
    <property type="match status" value="1"/>
</dbReference>
<evidence type="ECO:0000256" key="2">
    <source>
        <dbReference type="ARBA" id="ARBA00020166"/>
    </source>
</evidence>
<dbReference type="InterPro" id="IPR029459">
    <property type="entry name" value="EFTU-type"/>
</dbReference>
<dbReference type="EMBL" id="JAGVSJ010000006">
    <property type="protein sequence ID" value="MBX8631611.1"/>
    <property type="molecule type" value="Genomic_DNA"/>
</dbReference>
<dbReference type="GO" id="GO:0003924">
    <property type="term" value="F:GTPase activity"/>
    <property type="evidence" value="ECO:0007669"/>
    <property type="project" value="UniProtKB-UniRule"/>
</dbReference>
<sequence length="582" mass="64059">MPVRQPIVTVMGHVDHGKTTILDSIRGSYVAAGESGGITQGIGATEVPIERVARLCADIRGGMQFTIPGLLFIDTPGHHAFVSMRARGSALSDIAVVVIDIREGVMPQTVESIKLLRRFRTPFVIAANKIDLIEGWRSGSFESFISLLQKQREEAIERLDSALYKIVGDLSSLGFSSERYDRIKDFTRNVAIVPLSAKTKDGIPDLLLVLTGLAQRYLEQRLDSEDGPAQGTIIEVKDEKGFGTTADTIIYSGTLRVGDRVAIGVKNGVKTTRIRGIFKARPLGETKDPKERFAPFQSVSAAAGIKLLLQDTEDINAGAPIYVYRDDPSEVAEKIRRESEVGVSFDETGVLIRTDAIGSLEALLLEARDREIRIERGETGPVTRRDIIERSSKTDPLDRAILAFNVPVLPEAAEELTNADVKVISGDVIYSILDNFTKWRDQKKEELMNRKRKEMVFPAKLLILPNHVFRLSKPAIVGVRVLAGQITQGTGLIRADGREAGKLRSIRAGEQPKTVAVAGEEVAIAIEGPTVGRQISEGDILYSDMPEEDARKITPEELTFDEAQILDEIRNIKRKSDPFWGN</sequence>
<evidence type="ECO:0000256" key="7">
    <source>
        <dbReference type="ARBA" id="ARBA00024852"/>
    </source>
</evidence>
<dbReference type="Gene3D" id="3.40.50.300">
    <property type="entry name" value="P-loop containing nucleotide triphosphate hydrolases"/>
    <property type="match status" value="1"/>
</dbReference>
<dbReference type="FunFam" id="3.40.50.300:FF:000112">
    <property type="entry name" value="Eukaryotic translation initiation factor 5B"/>
    <property type="match status" value="1"/>
</dbReference>
<dbReference type="Pfam" id="PF00009">
    <property type="entry name" value="GTP_EFTU"/>
    <property type="match status" value="1"/>
</dbReference>
<dbReference type="InterPro" id="IPR005225">
    <property type="entry name" value="Small_GTP-bd"/>
</dbReference>
<dbReference type="CDD" id="cd03703">
    <property type="entry name" value="aeIF5B_II"/>
    <property type="match status" value="1"/>
</dbReference>
<dbReference type="SUPFAM" id="SSF50447">
    <property type="entry name" value="Translation proteins"/>
    <property type="match status" value="1"/>
</dbReference>
<dbReference type="SUPFAM" id="SSF52156">
    <property type="entry name" value="Initiation factor IF2/eIF5b, domain 3"/>
    <property type="match status" value="1"/>
</dbReference>
<name>A0A8J7YPX8_9ARCH</name>
<protein>
    <recommendedName>
        <fullName evidence="2 8">Probable translation initiation factor IF-2</fullName>
    </recommendedName>
</protein>
<dbReference type="CDD" id="cd16266">
    <property type="entry name" value="IF2_aeIF5B_IV"/>
    <property type="match status" value="1"/>
</dbReference>
<comment type="similarity">
    <text evidence="1 8 9">Belongs to the TRAFAC class translation factor GTPase superfamily. Classic translation factor GTPase family. IF-2 subfamily.</text>
</comment>
<evidence type="ECO:0000256" key="9">
    <source>
        <dbReference type="RuleBase" id="RU000644"/>
    </source>
</evidence>
<evidence type="ECO:0000256" key="5">
    <source>
        <dbReference type="ARBA" id="ARBA00022917"/>
    </source>
</evidence>
<dbReference type="NCBIfam" id="NF003078">
    <property type="entry name" value="PRK04004.1"/>
    <property type="match status" value="1"/>
</dbReference>
<dbReference type="GO" id="GO:0005525">
    <property type="term" value="F:GTP binding"/>
    <property type="evidence" value="ECO:0007669"/>
    <property type="project" value="UniProtKB-KW"/>
</dbReference>
<dbReference type="Proteomes" id="UP000750197">
    <property type="component" value="Unassembled WGS sequence"/>
</dbReference>
<dbReference type="Pfam" id="PF11987">
    <property type="entry name" value="IF-2"/>
    <property type="match status" value="1"/>
</dbReference>
<dbReference type="Pfam" id="PF03144">
    <property type="entry name" value="GTP_EFTU_D2"/>
    <property type="match status" value="1"/>
</dbReference>
<dbReference type="InterPro" id="IPR004161">
    <property type="entry name" value="EFTu-like_2"/>
</dbReference>
<evidence type="ECO:0000313" key="11">
    <source>
        <dbReference type="EMBL" id="MBX8631611.1"/>
    </source>
</evidence>
<dbReference type="PRINTS" id="PR00315">
    <property type="entry name" value="ELONGATNFCT"/>
</dbReference>
<keyword evidence="3 8" id="KW-0396">Initiation factor</keyword>
<feature type="binding site" evidence="8">
    <location>
        <begin position="74"/>
        <end position="78"/>
    </location>
    <ligand>
        <name>GTP</name>
        <dbReference type="ChEBI" id="CHEBI:37565"/>
    </ligand>
</feature>
<evidence type="ECO:0000256" key="4">
    <source>
        <dbReference type="ARBA" id="ARBA00022741"/>
    </source>
</evidence>
<dbReference type="NCBIfam" id="TIGR00491">
    <property type="entry name" value="aIF-2"/>
    <property type="match status" value="1"/>
</dbReference>
<dbReference type="SUPFAM" id="SSF52540">
    <property type="entry name" value="P-loop containing nucleoside triphosphate hydrolases"/>
    <property type="match status" value="1"/>
</dbReference>
<dbReference type="CDD" id="cd01887">
    <property type="entry name" value="IF2_eIF5B"/>
    <property type="match status" value="1"/>
</dbReference>
<evidence type="ECO:0000256" key="1">
    <source>
        <dbReference type="ARBA" id="ARBA00007733"/>
    </source>
</evidence>
<dbReference type="NCBIfam" id="TIGR00231">
    <property type="entry name" value="small_GTP"/>
    <property type="match status" value="1"/>
</dbReference>
<dbReference type="Gene3D" id="3.40.50.10050">
    <property type="entry name" value="Translation initiation factor IF- 2, domain 3"/>
    <property type="match status" value="1"/>
</dbReference>
<dbReference type="InterPro" id="IPR015760">
    <property type="entry name" value="TIF_IF2"/>
</dbReference>
<keyword evidence="6 8" id="KW-0342">GTP-binding</keyword>
<keyword evidence="4 8" id="KW-0547">Nucleotide-binding</keyword>
<evidence type="ECO:0000313" key="13">
    <source>
        <dbReference type="Proteomes" id="UP000716004"/>
    </source>
</evidence>
<accession>A0A8J7YPX8</accession>
<dbReference type="Pfam" id="PF14578">
    <property type="entry name" value="GTP_EFTU_D4"/>
    <property type="match status" value="1"/>
</dbReference>
<evidence type="ECO:0000313" key="12">
    <source>
        <dbReference type="EMBL" id="MBX8643969.1"/>
    </source>
</evidence>
<dbReference type="InterPro" id="IPR000795">
    <property type="entry name" value="T_Tr_GTP-bd_dom"/>
</dbReference>
<dbReference type="PROSITE" id="PS51722">
    <property type="entry name" value="G_TR_2"/>
    <property type="match status" value="1"/>
</dbReference>
<dbReference type="InterPro" id="IPR004544">
    <property type="entry name" value="TF_aIF-2_arc"/>
</dbReference>
<keyword evidence="5 8" id="KW-0648">Protein biosynthesis</keyword>
<dbReference type="GO" id="GO:0003743">
    <property type="term" value="F:translation initiation factor activity"/>
    <property type="evidence" value="ECO:0007669"/>
    <property type="project" value="UniProtKB-UniRule"/>
</dbReference>
<dbReference type="HAMAP" id="MF_00100_A">
    <property type="entry name" value="IF_2_A"/>
    <property type="match status" value="1"/>
</dbReference>
<dbReference type="GO" id="GO:0005737">
    <property type="term" value="C:cytoplasm"/>
    <property type="evidence" value="ECO:0007669"/>
    <property type="project" value="TreeGrafter"/>
</dbReference>
<dbReference type="PANTHER" id="PTHR43381:SF4">
    <property type="entry name" value="EUKARYOTIC TRANSLATION INITIATION FACTOR 5B"/>
    <property type="match status" value="1"/>
</dbReference>
<evidence type="ECO:0000259" key="10">
    <source>
        <dbReference type="PROSITE" id="PS51722"/>
    </source>
</evidence>
<comment type="function">
    <text evidence="7 8 9">Function in general translation initiation by promoting the binding of the formylmethionine-tRNA to ribosomes. Seems to function along with eIF-2.</text>
</comment>
<evidence type="ECO:0000256" key="8">
    <source>
        <dbReference type="HAMAP-Rule" id="MF_00100"/>
    </source>
</evidence>
<dbReference type="InterPro" id="IPR009000">
    <property type="entry name" value="Transl_B-barrel_sf"/>
</dbReference>
<dbReference type="EMBL" id="JAHEAC010000031">
    <property type="protein sequence ID" value="MBX8643969.1"/>
    <property type="molecule type" value="Genomic_DNA"/>
</dbReference>
<dbReference type="InterPro" id="IPR027417">
    <property type="entry name" value="P-loop_NTPase"/>
</dbReference>